<protein>
    <submittedName>
        <fullName evidence="1">Uncharacterized protein</fullName>
    </submittedName>
</protein>
<dbReference type="EMBL" id="KB743139">
    <property type="protein sequence ID" value="EOB01080.1"/>
    <property type="molecule type" value="Genomic_DNA"/>
</dbReference>
<reference evidence="2" key="1">
    <citation type="journal article" date="2013" name="Nat. Genet.">
        <title>The duck genome and transcriptome provide insight into an avian influenza virus reservoir species.</title>
        <authorList>
            <person name="Huang Y."/>
            <person name="Li Y."/>
            <person name="Burt D.W."/>
            <person name="Chen H."/>
            <person name="Zhang Y."/>
            <person name="Qian W."/>
            <person name="Kim H."/>
            <person name="Gan S."/>
            <person name="Zhao Y."/>
            <person name="Li J."/>
            <person name="Yi K."/>
            <person name="Feng H."/>
            <person name="Zhu P."/>
            <person name="Li B."/>
            <person name="Liu Q."/>
            <person name="Fairley S."/>
            <person name="Magor K.E."/>
            <person name="Du Z."/>
            <person name="Hu X."/>
            <person name="Goodman L."/>
            <person name="Tafer H."/>
            <person name="Vignal A."/>
            <person name="Lee T."/>
            <person name="Kim K.W."/>
            <person name="Sheng Z."/>
            <person name="An Y."/>
            <person name="Searle S."/>
            <person name="Herrero J."/>
            <person name="Groenen M.A."/>
            <person name="Crooijmans R.P."/>
            <person name="Faraut T."/>
            <person name="Cai Q."/>
            <person name="Webster R.G."/>
            <person name="Aldridge J.R."/>
            <person name="Warren W.C."/>
            <person name="Bartschat S."/>
            <person name="Kehr S."/>
            <person name="Marz M."/>
            <person name="Stadler P.F."/>
            <person name="Smith J."/>
            <person name="Kraus R.H."/>
            <person name="Zhao Y."/>
            <person name="Ren L."/>
            <person name="Fei J."/>
            <person name="Morisson M."/>
            <person name="Kaiser P."/>
            <person name="Griffin D.K."/>
            <person name="Rao M."/>
            <person name="Pitel F."/>
            <person name="Wang J."/>
            <person name="Li N."/>
        </authorList>
    </citation>
    <scope>NUCLEOTIDE SEQUENCE [LARGE SCALE GENOMIC DNA]</scope>
</reference>
<dbReference type="AlphaFoldDB" id="R0LHI5"/>
<evidence type="ECO:0000313" key="2">
    <source>
        <dbReference type="Proteomes" id="UP000296049"/>
    </source>
</evidence>
<accession>R0LHI5</accession>
<proteinExistence type="predicted"/>
<keyword evidence="2" id="KW-1185">Reference proteome</keyword>
<organism evidence="1 2">
    <name type="scientific">Anas platyrhynchos</name>
    <name type="common">Mallard</name>
    <name type="synonym">Anas boschas</name>
    <dbReference type="NCBI Taxonomy" id="8839"/>
    <lineage>
        <taxon>Eukaryota</taxon>
        <taxon>Metazoa</taxon>
        <taxon>Chordata</taxon>
        <taxon>Craniata</taxon>
        <taxon>Vertebrata</taxon>
        <taxon>Euteleostomi</taxon>
        <taxon>Archelosauria</taxon>
        <taxon>Archosauria</taxon>
        <taxon>Dinosauria</taxon>
        <taxon>Saurischia</taxon>
        <taxon>Theropoda</taxon>
        <taxon>Coelurosauria</taxon>
        <taxon>Aves</taxon>
        <taxon>Neognathae</taxon>
        <taxon>Galloanserae</taxon>
        <taxon>Anseriformes</taxon>
        <taxon>Anatidae</taxon>
        <taxon>Anatinae</taxon>
        <taxon>Anas</taxon>
    </lineage>
</organism>
<dbReference type="Proteomes" id="UP000296049">
    <property type="component" value="Unassembled WGS sequence"/>
</dbReference>
<evidence type="ECO:0000313" key="1">
    <source>
        <dbReference type="EMBL" id="EOB01080.1"/>
    </source>
</evidence>
<sequence length="260" mass="27579">MTFCIVTASSDQCSWTSQKGCGLVMPCCADTSRAPSHDCHKALPAHGSSSNALVSRWLLPRLSIVPSAIAVFGSPRLALCCYIHPTAQPAPMRAPRAIIPPRQSQERKMLMLKGRELGGADTMVRAAPSCAVCSALAPGSPHAVQEPFPPTNPKKSLTPAGKPLPAGAGLVELQRCSGVSGAAVSQAWRRHHSEAAEPLGNCLYCGSVQQKRKCSYADEKIKSTALPYSLLLILSRCCAGDQGRSWHTRGSVPGMAKLQR</sequence>
<name>R0LHI5_ANAPL</name>
<gene>
    <name evidence="1" type="ORF">Anapl_00358</name>
</gene>